<keyword evidence="1" id="KW-0732">Signal</keyword>
<feature type="signal peptide" evidence="1">
    <location>
        <begin position="1"/>
        <end position="32"/>
    </location>
</feature>
<proteinExistence type="predicted"/>
<evidence type="ECO:0000313" key="4">
    <source>
        <dbReference type="Proteomes" id="UP000283523"/>
    </source>
</evidence>
<dbReference type="Proteomes" id="UP000283523">
    <property type="component" value="Unassembled WGS sequence"/>
</dbReference>
<evidence type="ECO:0000313" key="3">
    <source>
        <dbReference type="EMBL" id="RIV21644.1"/>
    </source>
</evidence>
<feature type="domain" description="Amidase" evidence="2">
    <location>
        <begin position="72"/>
        <end position="511"/>
    </location>
</feature>
<evidence type="ECO:0000259" key="2">
    <source>
        <dbReference type="Pfam" id="PF01425"/>
    </source>
</evidence>
<dbReference type="RefSeq" id="WP_119669435.1">
    <property type="nucleotide sequence ID" value="NZ_QXED01000005.1"/>
</dbReference>
<comment type="caution">
    <text evidence="3">The sequence shown here is derived from an EMBL/GenBank/DDBJ whole genome shotgun (WGS) entry which is preliminary data.</text>
</comment>
<dbReference type="Gene3D" id="3.90.1300.10">
    <property type="entry name" value="Amidase signature (AS) domain"/>
    <property type="match status" value="1"/>
</dbReference>
<dbReference type="InterPro" id="IPR036928">
    <property type="entry name" value="AS_sf"/>
</dbReference>
<dbReference type="PANTHER" id="PTHR42678">
    <property type="entry name" value="AMIDASE"/>
    <property type="match status" value="1"/>
</dbReference>
<accession>A0A418M706</accession>
<sequence>MPRKTPRNACTYLSYTLRLAFCLLLVSGSVHTPTQAQSRTTTTRTAQFELLEATISDIHRAFRNRTLTSEQLVSAYLDRIQTYDQPTRLNAIIVVNPEAIATARALDVEFRKTGKLRPLHGIPVIVKDNFNTKGLQTTGGSVALKGFAPTDDAWQVRKLREAGAIVLAKSNMAEWAFTPMHSQSSIAGETRNPYNLDYVPAGSSGGTAAAVATNLGTVGLGSDTGNSIRGPSSHNALVGFRTSLGLVSRYGIIPLYTRNDVGGPMCRTVEDAVRLLEVTAGYDPNDPITRNSQGHVPKTYTQFLRKDGLKGARIGVLRQLSDRNIHPEIKQLFDQAIADMTKAGAQVVDVTIPDFDSLRANQWCAEFRADIETYLRTFVRRDTLKTLEDIIRVGGYSDLVRDRLTYQQTHSGRATHPEIPCGDAYTDPLRIAFRKAVEAEMNRLRVDALIYPSWNYPPARIGDDKGYKGDNSQVVAPATGLPAFTVPMGYTTGDLPAGLQFLGRLFDEPTLIRLTYGYEQATHHRKPPGGFVTLTR</sequence>
<dbReference type="OrthoDB" id="9811471at2"/>
<dbReference type="AlphaFoldDB" id="A0A418M706"/>
<gene>
    <name evidence="3" type="ORF">DYU11_19810</name>
</gene>
<dbReference type="Pfam" id="PF01425">
    <property type="entry name" value="Amidase"/>
    <property type="match status" value="1"/>
</dbReference>
<dbReference type="PANTHER" id="PTHR42678:SF34">
    <property type="entry name" value="OS04G0183300 PROTEIN"/>
    <property type="match status" value="1"/>
</dbReference>
<keyword evidence="4" id="KW-1185">Reference proteome</keyword>
<reference evidence="3 4" key="1">
    <citation type="submission" date="2018-08" db="EMBL/GenBank/DDBJ databases">
        <title>Fibrisoma montanum sp. nov., isolated from Danxia mountain soil.</title>
        <authorList>
            <person name="Huang Y."/>
        </authorList>
    </citation>
    <scope>NUCLEOTIDE SEQUENCE [LARGE SCALE GENOMIC DNA]</scope>
    <source>
        <strain evidence="3 4">HYT19</strain>
    </source>
</reference>
<dbReference type="InterPro" id="IPR023631">
    <property type="entry name" value="Amidase_dom"/>
</dbReference>
<dbReference type="SUPFAM" id="SSF75304">
    <property type="entry name" value="Amidase signature (AS) enzymes"/>
    <property type="match status" value="1"/>
</dbReference>
<feature type="chain" id="PRO_5019155520" evidence="1">
    <location>
        <begin position="33"/>
        <end position="536"/>
    </location>
</feature>
<organism evidence="3 4">
    <name type="scientific">Fibrisoma montanum</name>
    <dbReference type="NCBI Taxonomy" id="2305895"/>
    <lineage>
        <taxon>Bacteria</taxon>
        <taxon>Pseudomonadati</taxon>
        <taxon>Bacteroidota</taxon>
        <taxon>Cytophagia</taxon>
        <taxon>Cytophagales</taxon>
        <taxon>Spirosomataceae</taxon>
        <taxon>Fibrisoma</taxon>
    </lineage>
</organism>
<protein>
    <submittedName>
        <fullName evidence="3">Amidase</fullName>
    </submittedName>
</protein>
<dbReference type="EMBL" id="QXED01000005">
    <property type="protein sequence ID" value="RIV21644.1"/>
    <property type="molecule type" value="Genomic_DNA"/>
</dbReference>
<evidence type="ECO:0000256" key="1">
    <source>
        <dbReference type="SAM" id="SignalP"/>
    </source>
</evidence>
<name>A0A418M706_9BACT</name>